<comment type="similarity">
    <text evidence="1 4">Belongs to the D-isomer specific 2-hydroxyacid dehydrogenase family.</text>
</comment>
<dbReference type="GO" id="GO:0008720">
    <property type="term" value="F:D-lactate dehydrogenase (NAD+) activity"/>
    <property type="evidence" value="ECO:0007669"/>
    <property type="project" value="TreeGrafter"/>
</dbReference>
<dbReference type="SUPFAM" id="SSF51735">
    <property type="entry name" value="NAD(P)-binding Rossmann-fold domains"/>
    <property type="match status" value="1"/>
</dbReference>
<dbReference type="InterPro" id="IPR036291">
    <property type="entry name" value="NAD(P)-bd_dom_sf"/>
</dbReference>
<evidence type="ECO:0000313" key="8">
    <source>
        <dbReference type="Proteomes" id="UP000176216"/>
    </source>
</evidence>
<name>A0A1G2EJC3_9BACT</name>
<evidence type="ECO:0000256" key="2">
    <source>
        <dbReference type="ARBA" id="ARBA00023002"/>
    </source>
</evidence>
<evidence type="ECO:0000256" key="3">
    <source>
        <dbReference type="ARBA" id="ARBA00023027"/>
    </source>
</evidence>
<dbReference type="InterPro" id="IPR058205">
    <property type="entry name" value="D-LDH-like"/>
</dbReference>
<feature type="domain" description="D-isomer specific 2-hydroxyacid dehydrogenase catalytic" evidence="5">
    <location>
        <begin position="7"/>
        <end position="335"/>
    </location>
</feature>
<evidence type="ECO:0000256" key="4">
    <source>
        <dbReference type="RuleBase" id="RU003719"/>
    </source>
</evidence>
<accession>A0A1G2EJC3</accession>
<dbReference type="Gene3D" id="3.40.50.720">
    <property type="entry name" value="NAD(P)-binding Rossmann-like Domain"/>
    <property type="match status" value="2"/>
</dbReference>
<dbReference type="InterPro" id="IPR006140">
    <property type="entry name" value="D-isomer_DH_NAD-bd"/>
</dbReference>
<evidence type="ECO:0000256" key="1">
    <source>
        <dbReference type="ARBA" id="ARBA00005854"/>
    </source>
</evidence>
<dbReference type="SUPFAM" id="SSF52283">
    <property type="entry name" value="Formate/glycerate dehydrogenase catalytic domain-like"/>
    <property type="match status" value="1"/>
</dbReference>
<dbReference type="AlphaFoldDB" id="A0A1G2EJC3"/>
<dbReference type="InterPro" id="IPR006139">
    <property type="entry name" value="D-isomer_2_OHA_DH_cat_dom"/>
</dbReference>
<dbReference type="PANTHER" id="PTHR43026">
    <property type="entry name" value="2-HYDROXYACID DEHYDROGENASE HOMOLOG 1-RELATED"/>
    <property type="match status" value="1"/>
</dbReference>
<dbReference type="CDD" id="cd12187">
    <property type="entry name" value="LDH_like_1"/>
    <property type="match status" value="1"/>
</dbReference>
<keyword evidence="3" id="KW-0520">NAD</keyword>
<keyword evidence="2 4" id="KW-0560">Oxidoreductase</keyword>
<gene>
    <name evidence="7" type="ORF">A2W71_00525</name>
</gene>
<proteinExistence type="inferred from homology"/>
<reference evidence="7 8" key="1">
    <citation type="journal article" date="2016" name="Nat. Commun.">
        <title>Thousands of microbial genomes shed light on interconnected biogeochemical processes in an aquifer system.</title>
        <authorList>
            <person name="Anantharaman K."/>
            <person name="Brown C.T."/>
            <person name="Hug L.A."/>
            <person name="Sharon I."/>
            <person name="Castelle C.J."/>
            <person name="Probst A.J."/>
            <person name="Thomas B.C."/>
            <person name="Singh A."/>
            <person name="Wilkins M.J."/>
            <person name="Karaoz U."/>
            <person name="Brodie E.L."/>
            <person name="Williams K.H."/>
            <person name="Hubbard S.S."/>
            <person name="Banfield J.F."/>
        </authorList>
    </citation>
    <scope>NUCLEOTIDE SEQUENCE [LARGE SCALE GENOMIC DNA]</scope>
</reference>
<dbReference type="PROSITE" id="PS00671">
    <property type="entry name" value="D_2_HYDROXYACID_DH_3"/>
    <property type="match status" value="1"/>
</dbReference>
<sequence>MKKLKIAFFEIEPREINYLKPKLNSFDLTFFEEKITRERLKEIPDIDILSSFIYSVIDKKILNFLKFLKFIATRSTGFDHLDLKTCKDKNIFVSNVPSYGENTVAEHTFALILALSRNIYPSLEKTKKGDFSLENLRGFDLRGKTLAVVGVGNIGRHMIRIAKGFEMNILAFDVRKDQKFAQEFGFKYVPLSYLFRNSDIITLHVPYNKSTHHMINLKTLKLFKKGCYLINTARGGVCDTTALLEGLKQGIFAGLGLDVLEKECFIKEERELLTSVFKKTCDLKAVLENHILINHPDVIITPHNAFNSKEALQRILDTTIENIKAFSGGRPINLVG</sequence>
<dbReference type="Proteomes" id="UP000176216">
    <property type="component" value="Unassembled WGS sequence"/>
</dbReference>
<evidence type="ECO:0000259" key="5">
    <source>
        <dbReference type="Pfam" id="PF00389"/>
    </source>
</evidence>
<organism evidence="7 8">
    <name type="scientific">Candidatus Nealsonbacteria bacterium RIFCSPLOWO2_02_39_8</name>
    <dbReference type="NCBI Taxonomy" id="1801674"/>
    <lineage>
        <taxon>Bacteria</taxon>
        <taxon>Candidatus Nealsoniibacteriota</taxon>
    </lineage>
</organism>
<comment type="caution">
    <text evidence="7">The sequence shown here is derived from an EMBL/GenBank/DDBJ whole genome shotgun (WGS) entry which is preliminary data.</text>
</comment>
<dbReference type="Pfam" id="PF02826">
    <property type="entry name" value="2-Hacid_dh_C"/>
    <property type="match status" value="1"/>
</dbReference>
<dbReference type="Pfam" id="PF00389">
    <property type="entry name" value="2-Hacid_dh"/>
    <property type="match status" value="1"/>
</dbReference>
<dbReference type="PANTHER" id="PTHR43026:SF1">
    <property type="entry name" value="2-HYDROXYACID DEHYDROGENASE HOMOLOG 1-RELATED"/>
    <property type="match status" value="1"/>
</dbReference>
<evidence type="ECO:0000313" key="7">
    <source>
        <dbReference type="EMBL" id="OGZ25672.1"/>
    </source>
</evidence>
<feature type="domain" description="D-isomer specific 2-hydroxyacid dehydrogenase NAD-binding" evidence="6">
    <location>
        <begin position="109"/>
        <end position="305"/>
    </location>
</feature>
<evidence type="ECO:0000259" key="6">
    <source>
        <dbReference type="Pfam" id="PF02826"/>
    </source>
</evidence>
<dbReference type="PROSITE" id="PS00065">
    <property type="entry name" value="D_2_HYDROXYACID_DH_1"/>
    <property type="match status" value="1"/>
</dbReference>
<dbReference type="InterPro" id="IPR029752">
    <property type="entry name" value="D-isomer_DH_CS1"/>
</dbReference>
<dbReference type="PROSITE" id="PS00670">
    <property type="entry name" value="D_2_HYDROXYACID_DH_2"/>
    <property type="match status" value="1"/>
</dbReference>
<protein>
    <submittedName>
        <fullName evidence="7">Hydroxyacid dehydrogenase</fullName>
    </submittedName>
</protein>
<dbReference type="EMBL" id="MHMJ01000017">
    <property type="protein sequence ID" value="OGZ25672.1"/>
    <property type="molecule type" value="Genomic_DNA"/>
</dbReference>
<dbReference type="GO" id="GO:0051287">
    <property type="term" value="F:NAD binding"/>
    <property type="evidence" value="ECO:0007669"/>
    <property type="project" value="InterPro"/>
</dbReference>
<dbReference type="InterPro" id="IPR029753">
    <property type="entry name" value="D-isomer_DH_CS"/>
</dbReference>